<dbReference type="RefSeq" id="WP_051682807.1">
    <property type="nucleotide sequence ID" value="NZ_JMKI01000037.1"/>
</dbReference>
<feature type="active site" description="Proton donor/acceptor" evidence="1">
    <location>
        <position position="103"/>
    </location>
</feature>
<dbReference type="Proteomes" id="UP000027665">
    <property type="component" value="Unassembled WGS sequence"/>
</dbReference>
<feature type="binding site" evidence="2">
    <location>
        <position position="78"/>
    </location>
    <ligand>
        <name>substrate</name>
    </ligand>
</feature>
<evidence type="ECO:0000256" key="1">
    <source>
        <dbReference type="PIRSR" id="PIRSR613078-1"/>
    </source>
</evidence>
<dbReference type="CDD" id="cd07067">
    <property type="entry name" value="HP_PGM_like"/>
    <property type="match status" value="1"/>
</dbReference>
<name>A0A073IN81_9BACT</name>
<evidence type="ECO:0008006" key="5">
    <source>
        <dbReference type="Google" id="ProtNLM"/>
    </source>
</evidence>
<proteinExistence type="predicted"/>
<evidence type="ECO:0000313" key="3">
    <source>
        <dbReference type="EMBL" id="KEJ91818.1"/>
    </source>
</evidence>
<dbReference type="Gene3D" id="3.40.50.1240">
    <property type="entry name" value="Phosphoglycerate mutase-like"/>
    <property type="match status" value="1"/>
</dbReference>
<reference evidence="3 4" key="1">
    <citation type="submission" date="2014-04" db="EMBL/GenBank/DDBJ databases">
        <title>Draft Genome Sequence of Synergistes jonesii.</title>
        <authorList>
            <person name="Coil D.A."/>
            <person name="Eisen J.A."/>
            <person name="Holland-Moritz H.E."/>
        </authorList>
    </citation>
    <scope>NUCLEOTIDE SEQUENCE [LARGE SCALE GENOMIC DNA]</scope>
    <source>
        <strain evidence="3 4">78-1</strain>
    </source>
</reference>
<gene>
    <name evidence="3" type="ORF">EH55_07555</name>
</gene>
<dbReference type="InterPro" id="IPR029033">
    <property type="entry name" value="His_PPase_superfam"/>
</dbReference>
<comment type="caution">
    <text evidence="3">The sequence shown here is derived from an EMBL/GenBank/DDBJ whole genome shotgun (WGS) entry which is preliminary data.</text>
</comment>
<dbReference type="OrthoDB" id="9781415at2"/>
<protein>
    <recommendedName>
        <fullName evidence="5">Phosphoglycerate mutase</fullName>
    </recommendedName>
</protein>
<accession>A0A073IN81</accession>
<dbReference type="GO" id="GO:0005737">
    <property type="term" value="C:cytoplasm"/>
    <property type="evidence" value="ECO:0007669"/>
    <property type="project" value="TreeGrafter"/>
</dbReference>
<evidence type="ECO:0000256" key="2">
    <source>
        <dbReference type="PIRSR" id="PIRSR613078-2"/>
    </source>
</evidence>
<evidence type="ECO:0000313" key="4">
    <source>
        <dbReference type="Proteomes" id="UP000027665"/>
    </source>
</evidence>
<dbReference type="PANTHER" id="PTHR48100:SF1">
    <property type="entry name" value="HISTIDINE PHOSPHATASE FAMILY PROTEIN-RELATED"/>
    <property type="match status" value="1"/>
</dbReference>
<dbReference type="EMBL" id="JMKI01000037">
    <property type="protein sequence ID" value="KEJ91818.1"/>
    <property type="molecule type" value="Genomic_DNA"/>
</dbReference>
<dbReference type="SUPFAM" id="SSF53254">
    <property type="entry name" value="Phosphoglycerate mutase-like"/>
    <property type="match status" value="1"/>
</dbReference>
<dbReference type="eggNOG" id="COG0406">
    <property type="taxonomic scope" value="Bacteria"/>
</dbReference>
<dbReference type="InterPro" id="IPR013078">
    <property type="entry name" value="His_Pase_superF_clade-1"/>
</dbReference>
<dbReference type="SMART" id="SM00855">
    <property type="entry name" value="PGAM"/>
    <property type="match status" value="1"/>
</dbReference>
<dbReference type="AlphaFoldDB" id="A0A073IN81"/>
<dbReference type="InterPro" id="IPR050275">
    <property type="entry name" value="PGM_Phosphatase"/>
</dbReference>
<keyword evidence="4" id="KW-1185">Reference proteome</keyword>
<dbReference type="Pfam" id="PF00300">
    <property type="entry name" value="His_Phos_1"/>
    <property type="match status" value="1"/>
</dbReference>
<feature type="active site" description="Tele-phosphohistidine intermediate" evidence="1">
    <location>
        <position position="29"/>
    </location>
</feature>
<dbReference type="GeneID" id="90984095"/>
<feature type="binding site" evidence="2">
    <location>
        <begin position="28"/>
        <end position="35"/>
    </location>
    <ligand>
        <name>substrate</name>
    </ligand>
</feature>
<dbReference type="STRING" id="2754.EH55_07555"/>
<dbReference type="GO" id="GO:0016791">
    <property type="term" value="F:phosphatase activity"/>
    <property type="evidence" value="ECO:0007669"/>
    <property type="project" value="TreeGrafter"/>
</dbReference>
<sequence length="234" mass="25898">MPVNMAEDGNVAPGLSAPIGGKKIFFVRHGKTEWNNQLRYQGATDIPLNAEGRLQARRAALRFSLAKVDAVISSPLSRAYETAEEIASFHKGAAVEKTSLLTEVDFGEWEGRTVAEIRENYAEIFEAWRVNQLNVDAPGGEKADDLYERCGELSKLLLARPERSIVVVGHGAMLRALFPRLLALPRVSYFWRTRIDNCSITAFGADAGRFVLLFQNDTTHLKVAEGRIASLPLL</sequence>
<organism evidence="3 4">
    <name type="scientific">Synergistes jonesii</name>
    <dbReference type="NCBI Taxonomy" id="2754"/>
    <lineage>
        <taxon>Bacteria</taxon>
        <taxon>Thermotogati</taxon>
        <taxon>Synergistota</taxon>
        <taxon>Synergistia</taxon>
        <taxon>Synergistales</taxon>
        <taxon>Synergistaceae</taxon>
        <taxon>Synergistes</taxon>
    </lineage>
</organism>
<dbReference type="PANTHER" id="PTHR48100">
    <property type="entry name" value="BROAD-SPECIFICITY PHOSPHATASE YOR283W-RELATED"/>
    <property type="match status" value="1"/>
</dbReference>